<sequence>MLFRKKRTRRQDDKTWAAKTLKFNGICDEILKATKRNYMVLAVAHFERTLEELKEILDARDLKYRLFKESWDISDFDLDEIKQEGFEIVVLLSDVVSSLGQFDDRSRQASSSKRRIHIVVVEHHPLLEKDELVLSFAASLPYVTTVCFHASLDEPLMKLFGADRLASMLTRLGRSETSPVTHPMITSAIAAAQKKIKKEAIGDERVESAEDWFYYNFPHRKRK</sequence>
<dbReference type="AlphaFoldDB" id="A0A523XTW6"/>
<protein>
    <recommendedName>
        <fullName evidence="1">SecA family profile domain-containing protein</fullName>
    </recommendedName>
</protein>
<name>A0A523XTW6_UNCT6</name>
<dbReference type="Gene3D" id="3.40.50.300">
    <property type="entry name" value="P-loop containing nucleotide triphosphate hydrolases"/>
    <property type="match status" value="1"/>
</dbReference>
<dbReference type="InterPro" id="IPR014018">
    <property type="entry name" value="SecA_motor_DEAD"/>
</dbReference>
<reference evidence="2 3" key="1">
    <citation type="submission" date="2019-03" db="EMBL/GenBank/DDBJ databases">
        <title>Metabolic potential of uncultured bacteria and archaea associated with petroleum seepage in deep-sea sediments.</title>
        <authorList>
            <person name="Dong X."/>
            <person name="Hubert C."/>
        </authorList>
    </citation>
    <scope>NUCLEOTIDE SEQUENCE [LARGE SCALE GENOMIC DNA]</scope>
    <source>
        <strain evidence="2">E29_bin36</strain>
    </source>
</reference>
<evidence type="ECO:0000313" key="2">
    <source>
        <dbReference type="EMBL" id="TET82734.1"/>
    </source>
</evidence>
<gene>
    <name evidence="2" type="ORF">E3J38_01665</name>
</gene>
<organism evidence="2 3">
    <name type="scientific">candidate division TA06 bacterium</name>
    <dbReference type="NCBI Taxonomy" id="2250710"/>
    <lineage>
        <taxon>Bacteria</taxon>
        <taxon>Bacteria division TA06</taxon>
    </lineage>
</organism>
<feature type="domain" description="SecA family profile" evidence="1">
    <location>
        <begin position="1"/>
        <end position="181"/>
    </location>
</feature>
<dbReference type="Proteomes" id="UP000315534">
    <property type="component" value="Unassembled WGS sequence"/>
</dbReference>
<evidence type="ECO:0000313" key="3">
    <source>
        <dbReference type="Proteomes" id="UP000315534"/>
    </source>
</evidence>
<dbReference type="InterPro" id="IPR027417">
    <property type="entry name" value="P-loop_NTPase"/>
</dbReference>
<comment type="caution">
    <text evidence="2">The sequence shown here is derived from an EMBL/GenBank/DDBJ whole genome shotgun (WGS) entry which is preliminary data.</text>
</comment>
<dbReference type="PROSITE" id="PS51196">
    <property type="entry name" value="SECA_MOTOR_DEAD"/>
    <property type="match status" value="1"/>
</dbReference>
<dbReference type="EMBL" id="SOIP01000098">
    <property type="protein sequence ID" value="TET82734.1"/>
    <property type="molecule type" value="Genomic_DNA"/>
</dbReference>
<proteinExistence type="predicted"/>
<evidence type="ECO:0000259" key="1">
    <source>
        <dbReference type="PROSITE" id="PS51196"/>
    </source>
</evidence>
<accession>A0A523XTW6</accession>